<proteinExistence type="predicted"/>
<sequence length="200" mass="22914">MSHDNALDREIGDLLVPLYSHPNLDLSNSHFHFGTRAHVDNAKVLPLQDGGARCNDGIYRIGTTREKSVADADKGVSRMQISLQSIVKFLPSFMCLDVIYEHASASFTNMAFKDNLFLAFEDRNLPIRMIEAGETPKSRHSLKSNWRCLTRPFRPPIPPLPPRDKVTTREYYNKRYKKVDENHRSTVLYADMTNDIFNSD</sequence>
<organism evidence="1 2">
    <name type="scientific">Endocarpon pusillum</name>
    <dbReference type="NCBI Taxonomy" id="364733"/>
    <lineage>
        <taxon>Eukaryota</taxon>
        <taxon>Fungi</taxon>
        <taxon>Dikarya</taxon>
        <taxon>Ascomycota</taxon>
        <taxon>Pezizomycotina</taxon>
        <taxon>Eurotiomycetes</taxon>
        <taxon>Chaetothyriomycetidae</taxon>
        <taxon>Verrucariales</taxon>
        <taxon>Verrucariaceae</taxon>
        <taxon>Endocarpon</taxon>
    </lineage>
</organism>
<evidence type="ECO:0000313" key="1">
    <source>
        <dbReference type="EMBL" id="KAF7513152.1"/>
    </source>
</evidence>
<dbReference type="Proteomes" id="UP000606974">
    <property type="component" value="Unassembled WGS sequence"/>
</dbReference>
<gene>
    <name evidence="1" type="ORF">GJ744_010548</name>
</gene>
<dbReference type="AlphaFoldDB" id="A0A8H7ARW5"/>
<keyword evidence="2" id="KW-1185">Reference proteome</keyword>
<comment type="caution">
    <text evidence="1">The sequence shown here is derived from an EMBL/GenBank/DDBJ whole genome shotgun (WGS) entry which is preliminary data.</text>
</comment>
<evidence type="ECO:0000313" key="2">
    <source>
        <dbReference type="Proteomes" id="UP000606974"/>
    </source>
</evidence>
<name>A0A8H7ARW5_9EURO</name>
<protein>
    <submittedName>
        <fullName evidence="1">Uncharacterized protein</fullName>
    </submittedName>
</protein>
<dbReference type="EMBL" id="JAACFV010000007">
    <property type="protein sequence ID" value="KAF7513152.1"/>
    <property type="molecule type" value="Genomic_DNA"/>
</dbReference>
<accession>A0A8H7ARW5</accession>
<reference evidence="1" key="1">
    <citation type="submission" date="2020-02" db="EMBL/GenBank/DDBJ databases">
        <authorList>
            <person name="Palmer J.M."/>
        </authorList>
    </citation>
    <scope>NUCLEOTIDE SEQUENCE</scope>
    <source>
        <strain evidence="1">EPUS1.4</strain>
        <tissue evidence="1">Thallus</tissue>
    </source>
</reference>